<name>A0A1K1TKP2_9GAMM</name>
<dbReference type="Proteomes" id="UP000182350">
    <property type="component" value="Unassembled WGS sequence"/>
</dbReference>
<dbReference type="OrthoDB" id="9181967at2"/>
<evidence type="ECO:0000313" key="4">
    <source>
        <dbReference type="Proteomes" id="UP000182350"/>
    </source>
</evidence>
<reference evidence="3 4" key="1">
    <citation type="submission" date="2016-11" db="EMBL/GenBank/DDBJ databases">
        <authorList>
            <person name="Jaros S."/>
            <person name="Januszkiewicz K."/>
            <person name="Wedrychowicz H."/>
        </authorList>
    </citation>
    <scope>NUCLEOTIDE SEQUENCE [LARGE SCALE GENOMIC DNA]</scope>
    <source>
        <strain evidence="3 4">DSM 21637</strain>
    </source>
</reference>
<evidence type="ECO:0000313" key="3">
    <source>
        <dbReference type="EMBL" id="SFX01313.1"/>
    </source>
</evidence>
<sequence length="71" mass="8180">MTPEELKKLDKEMRKAKRIAGEWAMQLHDLVEDGLPGEYQKLPEMAQSTYEACKAWDDARKQLEAAEQETA</sequence>
<dbReference type="PIRSF" id="PIRSF037676">
    <property type="entry name" value="DUF683"/>
    <property type="match status" value="1"/>
</dbReference>
<dbReference type="AlphaFoldDB" id="A0A1K1TKP2"/>
<evidence type="ECO:0000256" key="2">
    <source>
        <dbReference type="ARBA" id="ARBA00044954"/>
    </source>
</evidence>
<dbReference type="Gene3D" id="1.10.287.660">
    <property type="entry name" value="Helix hairpin bin"/>
    <property type="match status" value="1"/>
</dbReference>
<dbReference type="Pfam" id="PF05082">
    <property type="entry name" value="Rop-like"/>
    <property type="match status" value="1"/>
</dbReference>
<dbReference type="EMBL" id="FPJW01000001">
    <property type="protein sequence ID" value="SFX01313.1"/>
    <property type="molecule type" value="Genomic_DNA"/>
</dbReference>
<protein>
    <submittedName>
        <fullName evidence="3">Rop-like</fullName>
    </submittedName>
</protein>
<organism evidence="3 4">
    <name type="scientific">Marinospirillum alkaliphilum DSM 21637</name>
    <dbReference type="NCBI Taxonomy" id="1122209"/>
    <lineage>
        <taxon>Bacteria</taxon>
        <taxon>Pseudomonadati</taxon>
        <taxon>Pseudomonadota</taxon>
        <taxon>Gammaproteobacteria</taxon>
        <taxon>Oceanospirillales</taxon>
        <taxon>Oceanospirillaceae</taxon>
        <taxon>Marinospirillum</taxon>
    </lineage>
</organism>
<keyword evidence="4" id="KW-1185">Reference proteome</keyword>
<dbReference type="InterPro" id="IPR029012">
    <property type="entry name" value="Helix_hairpin_bin_sf"/>
</dbReference>
<keyword evidence="1" id="KW-0535">Nitrogen fixation</keyword>
<comment type="similarity">
    <text evidence="2">Belongs to the UPF0437 family.</text>
</comment>
<dbReference type="InterPro" id="IPR007774">
    <property type="entry name" value="Put_N_fixation"/>
</dbReference>
<proteinExistence type="inferred from homology"/>
<accession>A0A1K1TKP2</accession>
<dbReference type="RefSeq" id="WP_072324463.1">
    <property type="nucleotide sequence ID" value="NZ_FPJW01000001.1"/>
</dbReference>
<dbReference type="STRING" id="1122209.SAMN02745752_00211"/>
<gene>
    <name evidence="3" type="ORF">SAMN02745752_00211</name>
</gene>
<evidence type="ECO:0000256" key="1">
    <source>
        <dbReference type="ARBA" id="ARBA00023231"/>
    </source>
</evidence>